<dbReference type="STRING" id="1759059.ATE48_00620"/>
<evidence type="ECO:0000313" key="3">
    <source>
        <dbReference type="Proteomes" id="UP000092498"/>
    </source>
</evidence>
<reference evidence="2 3" key="1">
    <citation type="submission" date="2015-11" db="EMBL/GenBank/DDBJ databases">
        <title>Whole-Genome Sequence of Candidatus Oderbacter manganicum from the National Park Lower Oder Valley, Germany.</title>
        <authorList>
            <person name="Braun B."/>
            <person name="Liere K."/>
            <person name="Szewzyk U."/>
        </authorList>
    </citation>
    <scope>NUCLEOTIDE SEQUENCE [LARGE SCALE GENOMIC DNA]</scope>
    <source>
        <strain evidence="2 3">OTSz_A_272</strain>
    </source>
</reference>
<keyword evidence="3" id="KW-1185">Reference proteome</keyword>
<dbReference type="AlphaFoldDB" id="A0A1B1ADA1"/>
<proteinExistence type="predicted"/>
<sequence length="300" mass="32371">MQPTADPEVLPQVERPLGPHIKKALVLLNEKAGSVGANAAAQMDEALRAGGVEQFAVVDATNMSKRVFQRAPQFDAIIVLGGDGTARHAAEMAPRNGPPLILLPGGTLNILPKALYGDVAWPQALAAVLERGVERRLPVGRANGEAFYVAGLFGAPTLLARARESIREGKPLEALGRLRHALKRSFSRRLRARPGKEKMRKAEGIGVLCPSFSGGIEADNLEWVRLDAKDILELARVSLRAITADWRNDPTIEIGKCKTGDIYAPGIIPATLDGEPRTFLSYVRVTFTKNGPKVLALNEE</sequence>
<evidence type="ECO:0000259" key="1">
    <source>
        <dbReference type="PROSITE" id="PS50146"/>
    </source>
</evidence>
<organism evidence="2 3">
    <name type="scientific">Candidatus Viadribacter manganicus</name>
    <dbReference type="NCBI Taxonomy" id="1759059"/>
    <lineage>
        <taxon>Bacteria</taxon>
        <taxon>Pseudomonadati</taxon>
        <taxon>Pseudomonadota</taxon>
        <taxon>Alphaproteobacteria</taxon>
        <taxon>Hyphomonadales</taxon>
        <taxon>Hyphomonadaceae</taxon>
        <taxon>Candidatus Viadribacter</taxon>
    </lineage>
</organism>
<dbReference type="RefSeq" id="WP_066766751.1">
    <property type="nucleotide sequence ID" value="NZ_CP013244.1"/>
</dbReference>
<dbReference type="InterPro" id="IPR017438">
    <property type="entry name" value="ATP-NAD_kinase_N"/>
</dbReference>
<name>A0A1B1ADA1_9PROT</name>
<dbReference type="Pfam" id="PF00781">
    <property type="entry name" value="DAGK_cat"/>
    <property type="match status" value="1"/>
</dbReference>
<dbReference type="GO" id="GO:0016301">
    <property type="term" value="F:kinase activity"/>
    <property type="evidence" value="ECO:0007669"/>
    <property type="project" value="InterPro"/>
</dbReference>
<dbReference type="InParanoid" id="A0A1B1ADA1"/>
<accession>A0A1B1ADA1</accession>
<evidence type="ECO:0000313" key="2">
    <source>
        <dbReference type="EMBL" id="ANP44530.1"/>
    </source>
</evidence>
<dbReference type="OrthoDB" id="7199213at2"/>
<dbReference type="InterPro" id="IPR016064">
    <property type="entry name" value="NAD/diacylglycerol_kinase_sf"/>
</dbReference>
<feature type="domain" description="DAGKc" evidence="1">
    <location>
        <begin position="19"/>
        <end position="146"/>
    </location>
</feature>
<dbReference type="PROSITE" id="PS50146">
    <property type="entry name" value="DAGK"/>
    <property type="match status" value="1"/>
</dbReference>
<dbReference type="Proteomes" id="UP000092498">
    <property type="component" value="Chromosome"/>
</dbReference>
<dbReference type="EMBL" id="CP013244">
    <property type="protein sequence ID" value="ANP44530.1"/>
    <property type="molecule type" value="Genomic_DNA"/>
</dbReference>
<gene>
    <name evidence="2" type="ORF">ATE48_00620</name>
</gene>
<dbReference type="InterPro" id="IPR001206">
    <property type="entry name" value="Diacylglycerol_kinase_cat_dom"/>
</dbReference>
<dbReference type="SUPFAM" id="SSF111331">
    <property type="entry name" value="NAD kinase/diacylglycerol kinase-like"/>
    <property type="match status" value="1"/>
</dbReference>
<protein>
    <recommendedName>
        <fullName evidence="1">DAGKc domain-containing protein</fullName>
    </recommendedName>
</protein>
<dbReference type="KEGG" id="cbot:ATE48_00620"/>
<dbReference type="Gene3D" id="3.40.50.10330">
    <property type="entry name" value="Probable inorganic polyphosphate/atp-NAD kinase, domain 1"/>
    <property type="match status" value="1"/>
</dbReference>